<proteinExistence type="predicted"/>
<comment type="caution">
    <text evidence="2">The sequence shown here is derived from an EMBL/GenBank/DDBJ whole genome shotgun (WGS) entry which is preliminary data.</text>
</comment>
<evidence type="ECO:0000313" key="2">
    <source>
        <dbReference type="EMBL" id="MFG6439812.1"/>
    </source>
</evidence>
<reference evidence="2 3" key="1">
    <citation type="submission" date="2024-08" db="EMBL/GenBank/DDBJ databases">
        <authorList>
            <person name="Lu H."/>
        </authorList>
    </citation>
    <scope>NUCLEOTIDE SEQUENCE [LARGE SCALE GENOMIC DNA]</scope>
    <source>
        <strain evidence="2 3">LKC17W</strain>
    </source>
</reference>
<keyword evidence="1" id="KW-0732">Signal</keyword>
<feature type="signal peptide" evidence="1">
    <location>
        <begin position="1"/>
        <end position="30"/>
    </location>
</feature>
<dbReference type="RefSeq" id="WP_394395494.1">
    <property type="nucleotide sequence ID" value="NZ_JBIGHW010000002.1"/>
</dbReference>
<dbReference type="EMBL" id="JBIGHW010000002">
    <property type="protein sequence ID" value="MFG6439812.1"/>
    <property type="molecule type" value="Genomic_DNA"/>
</dbReference>
<accession>A0ABW7FG75</accession>
<name>A0ABW7FG75_9BURK</name>
<protein>
    <submittedName>
        <fullName evidence="2">Uncharacterized protein</fullName>
    </submittedName>
</protein>
<evidence type="ECO:0000256" key="1">
    <source>
        <dbReference type="SAM" id="SignalP"/>
    </source>
</evidence>
<gene>
    <name evidence="2" type="ORF">ACG0Z3_03890</name>
</gene>
<sequence length="419" mass="46271">MHLNAVLAGATLRLGWVATALLLPAAVAMAAPPRFSGEVGASVWSSDRRLNDDKGIAVGRAKLAGEWAPSDLFSLRVEGTVMSAPERLDGDRTSTRLKELFVESRSLPCLPSLGKRFVSWGKTDALNPTDQLSPTNHRRLAAKDTEQRQGVWGLHLNCTAGPGRLQAHLLDRFRFNDVPLSRRARVEFKEDKPRLRPSAALRYETMGEAADWAVSFIDGHDLHPTLTLRSMSAQGLLIGLDATRMRMVGGDIAITHGSMVYRAEAAWVQYPNLVAGLHAQRRPYASAVVQAERGLGDRETIAIQAFAKHLRGQVEVTGHPVVDGLQIAQGLLSNELDRRQYGLTLRYARPLWESRADMDIFVVYTRPRGDWMVRGRLNHALSDSLRLSTGIDLFRGPVDSYLGNLRANSLAFVELSTAW</sequence>
<feature type="chain" id="PRO_5047384925" evidence="1">
    <location>
        <begin position="31"/>
        <end position="419"/>
    </location>
</feature>
<organism evidence="2 3">
    <name type="scientific">Pelomonas margarita</name>
    <dbReference type="NCBI Taxonomy" id="3299031"/>
    <lineage>
        <taxon>Bacteria</taxon>
        <taxon>Pseudomonadati</taxon>
        <taxon>Pseudomonadota</taxon>
        <taxon>Betaproteobacteria</taxon>
        <taxon>Burkholderiales</taxon>
        <taxon>Sphaerotilaceae</taxon>
        <taxon>Roseateles</taxon>
    </lineage>
</organism>
<keyword evidence="3" id="KW-1185">Reference proteome</keyword>
<evidence type="ECO:0000313" key="3">
    <source>
        <dbReference type="Proteomes" id="UP001606301"/>
    </source>
</evidence>
<dbReference type="Proteomes" id="UP001606301">
    <property type="component" value="Unassembled WGS sequence"/>
</dbReference>